<proteinExistence type="predicted"/>
<dbReference type="Ensembl" id="ENSEBUT00000027587.1">
    <property type="protein sequence ID" value="ENSEBUP00000027011.1"/>
    <property type="gene ID" value="ENSEBUG00000016609.1"/>
</dbReference>
<evidence type="ECO:0000313" key="2">
    <source>
        <dbReference type="Ensembl" id="ENSEBUP00000027011.1"/>
    </source>
</evidence>
<name>A0A8C4RBE6_EPTBU</name>
<protein>
    <submittedName>
        <fullName evidence="2">Uncharacterized protein</fullName>
    </submittedName>
</protein>
<reference evidence="2" key="1">
    <citation type="submission" date="2025-08" db="UniProtKB">
        <authorList>
            <consortium name="Ensembl"/>
        </authorList>
    </citation>
    <scope>IDENTIFICATION</scope>
</reference>
<feature type="transmembrane region" description="Helical" evidence="1">
    <location>
        <begin position="36"/>
        <end position="56"/>
    </location>
</feature>
<keyword evidence="1" id="KW-1133">Transmembrane helix</keyword>
<reference evidence="2" key="2">
    <citation type="submission" date="2025-09" db="UniProtKB">
        <authorList>
            <consortium name="Ensembl"/>
        </authorList>
    </citation>
    <scope>IDENTIFICATION</scope>
</reference>
<dbReference type="AlphaFoldDB" id="A0A8C4RBE6"/>
<dbReference type="Proteomes" id="UP000694388">
    <property type="component" value="Unplaced"/>
</dbReference>
<organism evidence="2 3">
    <name type="scientific">Eptatretus burgeri</name>
    <name type="common">Inshore hagfish</name>
    <dbReference type="NCBI Taxonomy" id="7764"/>
    <lineage>
        <taxon>Eukaryota</taxon>
        <taxon>Metazoa</taxon>
        <taxon>Chordata</taxon>
        <taxon>Craniata</taxon>
        <taxon>Vertebrata</taxon>
        <taxon>Cyclostomata</taxon>
        <taxon>Myxini</taxon>
        <taxon>Myxiniformes</taxon>
        <taxon>Myxinidae</taxon>
        <taxon>Eptatretinae</taxon>
        <taxon>Eptatretus</taxon>
    </lineage>
</organism>
<accession>A0A8C4RBE6</accession>
<evidence type="ECO:0000313" key="3">
    <source>
        <dbReference type="Proteomes" id="UP000694388"/>
    </source>
</evidence>
<keyword evidence="1" id="KW-0812">Transmembrane</keyword>
<evidence type="ECO:0000256" key="1">
    <source>
        <dbReference type="SAM" id="Phobius"/>
    </source>
</evidence>
<keyword evidence="1" id="KW-0472">Membrane</keyword>
<keyword evidence="3" id="KW-1185">Reference proteome</keyword>
<sequence length="62" mass="7169">MEELVSDSETLLFPSLVCHKHHICLQDSMFGQVEPAARGALLGYHQMILVVMTFHLRMRRLM</sequence>